<name>A0A1S7PGX3_9HYPH</name>
<gene>
    <name evidence="2" type="ORF">AGR3A_Cc260011</name>
</gene>
<reference evidence="3" key="1">
    <citation type="submission" date="2016-01" db="EMBL/GenBank/DDBJ databases">
        <authorList>
            <person name="Regsiter A."/>
            <person name="william w."/>
        </authorList>
    </citation>
    <scope>NUCLEOTIDE SEQUENCE [LARGE SCALE GENOMIC DNA]</scope>
    <source>
        <strain evidence="3">CFBP 6623</strain>
    </source>
</reference>
<dbReference type="EMBL" id="FBWK01000019">
    <property type="protein sequence ID" value="CUX20975.1"/>
    <property type="molecule type" value="Genomic_DNA"/>
</dbReference>
<dbReference type="STRING" id="1183432.AGR3A_Cc260011"/>
<proteinExistence type="predicted"/>
<feature type="region of interest" description="Disordered" evidence="1">
    <location>
        <begin position="1"/>
        <end position="27"/>
    </location>
</feature>
<dbReference type="Proteomes" id="UP000191988">
    <property type="component" value="Unassembled WGS sequence"/>
</dbReference>
<sequence>MRRGATHIEQRERPISPNIGADGATTPETLRQMDRCKIIQTLKSGLIARADGVSSPKHGERISQANDRGGAKSPRKRARSTYGWKSPFPIDSRLR</sequence>
<evidence type="ECO:0000256" key="1">
    <source>
        <dbReference type="SAM" id="MobiDB-lite"/>
    </source>
</evidence>
<protein>
    <submittedName>
        <fullName evidence="2">Uncharacterized protein</fullName>
    </submittedName>
</protein>
<evidence type="ECO:0000313" key="2">
    <source>
        <dbReference type="EMBL" id="CUX20975.1"/>
    </source>
</evidence>
<keyword evidence="3" id="KW-1185">Reference proteome</keyword>
<evidence type="ECO:0000313" key="3">
    <source>
        <dbReference type="Proteomes" id="UP000191988"/>
    </source>
</evidence>
<dbReference type="AlphaFoldDB" id="A0A1S7PGX3"/>
<feature type="region of interest" description="Disordered" evidence="1">
    <location>
        <begin position="49"/>
        <end position="95"/>
    </location>
</feature>
<organism evidence="2 3">
    <name type="scientific">Agrobacterium tomkonis CFBP 6623</name>
    <dbReference type="NCBI Taxonomy" id="1183432"/>
    <lineage>
        <taxon>Bacteria</taxon>
        <taxon>Pseudomonadati</taxon>
        <taxon>Pseudomonadota</taxon>
        <taxon>Alphaproteobacteria</taxon>
        <taxon>Hyphomicrobiales</taxon>
        <taxon>Rhizobiaceae</taxon>
        <taxon>Rhizobium/Agrobacterium group</taxon>
        <taxon>Agrobacterium</taxon>
        <taxon>Agrobacterium tumefaciens complex</taxon>
    </lineage>
</organism>
<feature type="compositionally biased region" description="Basic and acidic residues" evidence="1">
    <location>
        <begin position="1"/>
        <end position="14"/>
    </location>
</feature>
<accession>A0A1S7PGX3</accession>